<evidence type="ECO:0000256" key="4">
    <source>
        <dbReference type="ARBA" id="ARBA00035178"/>
    </source>
</evidence>
<protein>
    <recommendedName>
        <fullName evidence="4 5">Large ribosomal subunit protein bL32</fullName>
    </recommendedName>
</protein>
<dbReference type="GO" id="GO:0015934">
    <property type="term" value="C:large ribosomal subunit"/>
    <property type="evidence" value="ECO:0007669"/>
    <property type="project" value="InterPro"/>
</dbReference>
<keyword evidence="2 5" id="KW-0689">Ribosomal protein</keyword>
<dbReference type="NCBIfam" id="TIGR01031">
    <property type="entry name" value="rpmF_bact"/>
    <property type="match status" value="1"/>
</dbReference>
<dbReference type="eggNOG" id="COG0333">
    <property type="taxonomic scope" value="Bacteria"/>
</dbReference>
<dbReference type="Pfam" id="PF01783">
    <property type="entry name" value="Ribosomal_L32p"/>
    <property type="match status" value="1"/>
</dbReference>
<dbReference type="PANTHER" id="PTHR35534:SF1">
    <property type="entry name" value="LARGE RIBOSOMAL SUBUNIT PROTEIN BL32"/>
    <property type="match status" value="1"/>
</dbReference>
<comment type="similarity">
    <text evidence="1 5">Belongs to the bacterial ribosomal protein bL32 family.</text>
</comment>
<organism evidence="6 7">
    <name type="scientific">Cutibacterium granulosum</name>
    <dbReference type="NCBI Taxonomy" id="33011"/>
    <lineage>
        <taxon>Bacteria</taxon>
        <taxon>Bacillati</taxon>
        <taxon>Actinomycetota</taxon>
        <taxon>Actinomycetes</taxon>
        <taxon>Propionibacteriales</taxon>
        <taxon>Propionibacteriaceae</taxon>
        <taxon>Cutibacterium</taxon>
    </lineage>
</organism>
<evidence type="ECO:0000256" key="3">
    <source>
        <dbReference type="ARBA" id="ARBA00023274"/>
    </source>
</evidence>
<dbReference type="AlphaFoldDB" id="A0A239WTE2"/>
<dbReference type="SUPFAM" id="SSF57829">
    <property type="entry name" value="Zn-binding ribosomal proteins"/>
    <property type="match status" value="1"/>
</dbReference>
<gene>
    <name evidence="5 6" type="primary">rpmF</name>
    <name evidence="6" type="ORF">SAMEA4412665_01564</name>
</gene>
<reference evidence="6 7" key="1">
    <citation type="submission" date="2017-06" db="EMBL/GenBank/DDBJ databases">
        <authorList>
            <consortium name="Pathogen Informatics"/>
        </authorList>
    </citation>
    <scope>NUCLEOTIDE SEQUENCE [LARGE SCALE GENOMIC DNA]</scope>
    <source>
        <strain evidence="6 7">NCTC11865</strain>
    </source>
</reference>
<keyword evidence="3 5" id="KW-0687">Ribonucleoprotein</keyword>
<dbReference type="InterPro" id="IPR002677">
    <property type="entry name" value="Ribosomal_bL32"/>
</dbReference>
<proteinExistence type="inferred from homology"/>
<dbReference type="InterPro" id="IPR044957">
    <property type="entry name" value="Ribosomal_bL32_bact"/>
</dbReference>
<evidence type="ECO:0000256" key="5">
    <source>
        <dbReference type="HAMAP-Rule" id="MF_00340"/>
    </source>
</evidence>
<name>A0A239WTE2_9ACTN</name>
<dbReference type="KEGG" id="cgrn:4412665_01564"/>
<dbReference type="RefSeq" id="WP_021104685.1">
    <property type="nucleotide sequence ID" value="NZ_AP026710.1"/>
</dbReference>
<evidence type="ECO:0000256" key="1">
    <source>
        <dbReference type="ARBA" id="ARBA00008560"/>
    </source>
</evidence>
<accession>A0A2W5EF51</accession>
<dbReference type="HAMAP" id="MF_00340">
    <property type="entry name" value="Ribosomal_bL32"/>
    <property type="match status" value="1"/>
</dbReference>
<dbReference type="GO" id="GO:0006412">
    <property type="term" value="P:translation"/>
    <property type="evidence" value="ECO:0007669"/>
    <property type="project" value="UniProtKB-UniRule"/>
</dbReference>
<dbReference type="Proteomes" id="UP000215332">
    <property type="component" value="Chromosome 1"/>
</dbReference>
<dbReference type="InterPro" id="IPR011332">
    <property type="entry name" value="Ribosomal_zn-bd"/>
</dbReference>
<evidence type="ECO:0000256" key="2">
    <source>
        <dbReference type="ARBA" id="ARBA00022980"/>
    </source>
</evidence>
<dbReference type="GO" id="GO:0003735">
    <property type="term" value="F:structural constituent of ribosome"/>
    <property type="evidence" value="ECO:0007669"/>
    <property type="project" value="InterPro"/>
</dbReference>
<dbReference type="EMBL" id="LT906441">
    <property type="protein sequence ID" value="SNV37692.1"/>
    <property type="molecule type" value="Genomic_DNA"/>
</dbReference>
<evidence type="ECO:0000313" key="6">
    <source>
        <dbReference type="EMBL" id="SNV37692.1"/>
    </source>
</evidence>
<dbReference type="PANTHER" id="PTHR35534">
    <property type="entry name" value="50S RIBOSOMAL PROTEIN L32"/>
    <property type="match status" value="1"/>
</dbReference>
<dbReference type="GeneID" id="85154109"/>
<accession>A0A239WTE2</accession>
<evidence type="ECO:0000313" key="7">
    <source>
        <dbReference type="Proteomes" id="UP000215332"/>
    </source>
</evidence>
<sequence length="63" mass="7093">MAVPKRKMSRSNTRHRRSQWKAVAPTLVMCANPACRAKHLPHTACPECGQYGSRSNMRQVTQA</sequence>